<evidence type="ECO:0000313" key="1">
    <source>
        <dbReference type="EMBL" id="PIO12421.1"/>
    </source>
</evidence>
<accession>A0A2G9QB61</accession>
<organism evidence="1 2">
    <name type="scientific">Aquarana catesbeiana</name>
    <name type="common">American bullfrog</name>
    <name type="synonym">Rana catesbeiana</name>
    <dbReference type="NCBI Taxonomy" id="8400"/>
    <lineage>
        <taxon>Eukaryota</taxon>
        <taxon>Metazoa</taxon>
        <taxon>Chordata</taxon>
        <taxon>Craniata</taxon>
        <taxon>Vertebrata</taxon>
        <taxon>Euteleostomi</taxon>
        <taxon>Amphibia</taxon>
        <taxon>Batrachia</taxon>
        <taxon>Anura</taxon>
        <taxon>Neobatrachia</taxon>
        <taxon>Ranoidea</taxon>
        <taxon>Ranidae</taxon>
        <taxon>Aquarana</taxon>
    </lineage>
</organism>
<reference evidence="2" key="1">
    <citation type="journal article" date="2017" name="Nat. Commun.">
        <title>The North American bullfrog draft genome provides insight into hormonal regulation of long noncoding RNA.</title>
        <authorList>
            <person name="Hammond S.A."/>
            <person name="Warren R.L."/>
            <person name="Vandervalk B.P."/>
            <person name="Kucuk E."/>
            <person name="Khan H."/>
            <person name="Gibb E.A."/>
            <person name="Pandoh P."/>
            <person name="Kirk H."/>
            <person name="Zhao Y."/>
            <person name="Jones M."/>
            <person name="Mungall A.J."/>
            <person name="Coope R."/>
            <person name="Pleasance S."/>
            <person name="Moore R.A."/>
            <person name="Holt R.A."/>
            <person name="Round J.M."/>
            <person name="Ohora S."/>
            <person name="Walle B.V."/>
            <person name="Veldhoen N."/>
            <person name="Helbing C.C."/>
            <person name="Birol I."/>
        </authorList>
    </citation>
    <scope>NUCLEOTIDE SEQUENCE [LARGE SCALE GENOMIC DNA]</scope>
</reference>
<dbReference type="OrthoDB" id="10594533at2759"/>
<dbReference type="EMBL" id="KZ060355">
    <property type="protein sequence ID" value="PIO12421.1"/>
    <property type="molecule type" value="Genomic_DNA"/>
</dbReference>
<name>A0A2G9QB61_AQUCT</name>
<dbReference type="AlphaFoldDB" id="A0A2G9QB61"/>
<protein>
    <submittedName>
        <fullName evidence="1">Uncharacterized protein</fullName>
    </submittedName>
</protein>
<keyword evidence="2" id="KW-1185">Reference proteome</keyword>
<evidence type="ECO:0000313" key="2">
    <source>
        <dbReference type="Proteomes" id="UP000228934"/>
    </source>
</evidence>
<dbReference type="Proteomes" id="UP000228934">
    <property type="component" value="Unassembled WGS sequence"/>
</dbReference>
<sequence>TAWEVVICLVKHVVPKRLLFWPSLIRFRHRLQTAMVRSAAHMSKKANTKELFKISRESAASCTCGALRCDAVGWLPLSCPLEDILPRWSCASSSSLRHPSRVSDLIIPSLLVTGANLAVCCGWRNMTASFLFSWAPPISRLIMYLTLWLNSSGDFSVHDGGAMEGVSVDKELVK</sequence>
<gene>
    <name evidence="1" type="ORF">AB205_0143120</name>
</gene>
<proteinExistence type="predicted"/>
<feature type="non-terminal residue" evidence="1">
    <location>
        <position position="1"/>
    </location>
</feature>